<dbReference type="InterPro" id="IPR043502">
    <property type="entry name" value="DNA/RNA_pol_sf"/>
</dbReference>
<dbReference type="Proteomes" id="UP000075243">
    <property type="component" value="Chromosome 2"/>
</dbReference>
<reference evidence="2 3" key="1">
    <citation type="journal article" date="2012" name="Nat. Biotechnol.">
        <title>Draft genome sequence of pigeonpea (Cajanus cajan), an orphan legume crop of resource-poor farmers.</title>
        <authorList>
            <person name="Varshney R.K."/>
            <person name="Chen W."/>
            <person name="Li Y."/>
            <person name="Bharti A.K."/>
            <person name="Saxena R.K."/>
            <person name="Schlueter J.A."/>
            <person name="Donoghue M.T."/>
            <person name="Azam S."/>
            <person name="Fan G."/>
            <person name="Whaley A.M."/>
            <person name="Farmer A.D."/>
            <person name="Sheridan J."/>
            <person name="Iwata A."/>
            <person name="Tuteja R."/>
            <person name="Penmetsa R.V."/>
            <person name="Wu W."/>
            <person name="Upadhyaya H.D."/>
            <person name="Yang S.P."/>
            <person name="Shah T."/>
            <person name="Saxena K.B."/>
            <person name="Michael T."/>
            <person name="McCombie W.R."/>
            <person name="Yang B."/>
            <person name="Zhang G."/>
            <person name="Yang H."/>
            <person name="Wang J."/>
            <person name="Spillane C."/>
            <person name="Cook D.R."/>
            <person name="May G.D."/>
            <person name="Xu X."/>
            <person name="Jackson S.A."/>
        </authorList>
    </citation>
    <scope>NUCLEOTIDE SEQUENCE [LARGE SCALE GENOMIC DNA]</scope>
    <source>
        <strain evidence="3">cv. Asha</strain>
    </source>
</reference>
<organism evidence="2 3">
    <name type="scientific">Cajanus cajan</name>
    <name type="common">Pigeon pea</name>
    <name type="synonym">Cajanus indicus</name>
    <dbReference type="NCBI Taxonomy" id="3821"/>
    <lineage>
        <taxon>Eukaryota</taxon>
        <taxon>Viridiplantae</taxon>
        <taxon>Streptophyta</taxon>
        <taxon>Embryophyta</taxon>
        <taxon>Tracheophyta</taxon>
        <taxon>Spermatophyta</taxon>
        <taxon>Magnoliopsida</taxon>
        <taxon>eudicotyledons</taxon>
        <taxon>Gunneridae</taxon>
        <taxon>Pentapetalae</taxon>
        <taxon>rosids</taxon>
        <taxon>fabids</taxon>
        <taxon>Fabales</taxon>
        <taxon>Fabaceae</taxon>
        <taxon>Papilionoideae</taxon>
        <taxon>50 kb inversion clade</taxon>
        <taxon>NPAAA clade</taxon>
        <taxon>indigoferoid/millettioid clade</taxon>
        <taxon>Phaseoleae</taxon>
        <taxon>Cajanus</taxon>
    </lineage>
</organism>
<dbReference type="PANTHER" id="PTHR24559:SF444">
    <property type="entry name" value="REVERSE TRANSCRIPTASE DOMAIN-CONTAINING PROTEIN"/>
    <property type="match status" value="1"/>
</dbReference>
<feature type="domain" description="Reverse transcriptase" evidence="1">
    <location>
        <begin position="2"/>
        <end position="181"/>
    </location>
</feature>
<dbReference type="InterPro" id="IPR000477">
    <property type="entry name" value="RT_dom"/>
</dbReference>
<proteinExistence type="predicted"/>
<dbReference type="Gene3D" id="3.10.10.10">
    <property type="entry name" value="HIV Type 1 Reverse Transcriptase, subunit A, domain 1"/>
    <property type="match status" value="1"/>
</dbReference>
<keyword evidence="3" id="KW-1185">Reference proteome</keyword>
<dbReference type="PROSITE" id="PS50878">
    <property type="entry name" value="RT_POL"/>
    <property type="match status" value="1"/>
</dbReference>
<evidence type="ECO:0000313" key="2">
    <source>
        <dbReference type="EMBL" id="KYP74504.1"/>
    </source>
</evidence>
<dbReference type="InterPro" id="IPR053134">
    <property type="entry name" value="RNA-dir_DNA_polymerase"/>
</dbReference>
<protein>
    <submittedName>
        <fullName evidence="2">Transposon Ty3-I Gag-Pol polyprotein</fullName>
    </submittedName>
</protein>
<dbReference type="SUPFAM" id="SSF56672">
    <property type="entry name" value="DNA/RNA polymerases"/>
    <property type="match status" value="1"/>
</dbReference>
<name>A0A151U5F2_CAJCA</name>
<gene>
    <name evidence="2" type="ORF">KK1_007188</name>
</gene>
<dbReference type="Gramene" id="C.cajan_06989.t">
    <property type="protein sequence ID" value="C.cajan_06989.t.cds1"/>
    <property type="gene ID" value="C.cajan_06989"/>
</dbReference>
<dbReference type="AlphaFoldDB" id="A0A151U5F2"/>
<dbReference type="EMBL" id="CM003604">
    <property type="protein sequence ID" value="KYP74504.1"/>
    <property type="molecule type" value="Genomic_DNA"/>
</dbReference>
<sequence length="273" mass="31201">MDAGFIREVQYTTWLANVVMVKKPNGKCRMCTDYTDLNKACPKDAYPLPNIDRLVDGAAGHQFLTFLDAYSGYNQIRMHPQDEEKTTFITESANYYYQVMLFGLKNAGTTYQRLMDKIFHKQIGKNLEVYVNDMVVKSPNLVGHAADLAEVFQALREHRMRLNPDKCVFGVSGGKFLGFMLSSRGIKVNPDKCHTILDMRSPTNIKEVQRLSGRLTSLSRFLPCMAETAKPILSLLKKSDRFKWTDECEASFQQFKGQLGTPQFFLNRYSDQT</sequence>
<dbReference type="PANTHER" id="PTHR24559">
    <property type="entry name" value="TRANSPOSON TY3-I GAG-POL POLYPROTEIN"/>
    <property type="match status" value="1"/>
</dbReference>
<accession>A0A151U5F2</accession>
<dbReference type="Pfam" id="PF00078">
    <property type="entry name" value="RVT_1"/>
    <property type="match status" value="1"/>
</dbReference>
<dbReference type="InterPro" id="IPR043128">
    <property type="entry name" value="Rev_trsase/Diguanyl_cyclase"/>
</dbReference>
<dbReference type="Gene3D" id="3.30.70.270">
    <property type="match status" value="2"/>
</dbReference>
<evidence type="ECO:0000259" key="1">
    <source>
        <dbReference type="PROSITE" id="PS50878"/>
    </source>
</evidence>
<dbReference type="CDD" id="cd01647">
    <property type="entry name" value="RT_LTR"/>
    <property type="match status" value="1"/>
</dbReference>
<evidence type="ECO:0000313" key="3">
    <source>
        <dbReference type="Proteomes" id="UP000075243"/>
    </source>
</evidence>